<reference evidence="2" key="1">
    <citation type="journal article" date="2023" name="Mol. Phylogenet. Evol.">
        <title>Genome-scale phylogeny and comparative genomics of the fungal order Sordariales.</title>
        <authorList>
            <person name="Hensen N."/>
            <person name="Bonometti L."/>
            <person name="Westerberg I."/>
            <person name="Brannstrom I.O."/>
            <person name="Guillou S."/>
            <person name="Cros-Aarteil S."/>
            <person name="Calhoun S."/>
            <person name="Haridas S."/>
            <person name="Kuo A."/>
            <person name="Mondo S."/>
            <person name="Pangilinan J."/>
            <person name="Riley R."/>
            <person name="LaButti K."/>
            <person name="Andreopoulos B."/>
            <person name="Lipzen A."/>
            <person name="Chen C."/>
            <person name="Yan M."/>
            <person name="Daum C."/>
            <person name="Ng V."/>
            <person name="Clum A."/>
            <person name="Steindorff A."/>
            <person name="Ohm R.A."/>
            <person name="Martin F."/>
            <person name="Silar P."/>
            <person name="Natvig D.O."/>
            <person name="Lalanne C."/>
            <person name="Gautier V."/>
            <person name="Ament-Velasquez S.L."/>
            <person name="Kruys A."/>
            <person name="Hutchinson M.I."/>
            <person name="Powell A.J."/>
            <person name="Barry K."/>
            <person name="Miller A.N."/>
            <person name="Grigoriev I.V."/>
            <person name="Debuchy R."/>
            <person name="Gladieux P."/>
            <person name="Hiltunen Thoren M."/>
            <person name="Johannesson H."/>
        </authorList>
    </citation>
    <scope>NUCLEOTIDE SEQUENCE</scope>
    <source>
        <strain evidence="2">FGSC 1904</strain>
    </source>
</reference>
<dbReference type="AlphaFoldDB" id="A0AAE0U9L0"/>
<accession>A0AAE0U9L0</accession>
<dbReference type="Proteomes" id="UP001281003">
    <property type="component" value="Unassembled WGS sequence"/>
</dbReference>
<feature type="region of interest" description="Disordered" evidence="1">
    <location>
        <begin position="221"/>
        <end position="310"/>
    </location>
</feature>
<sequence>MCYRLTHLFICTHYQTVDVDCGKKCPRVGGIHLPHHWDPQNKACGALRNCRLSSIERVLNGGVIFATWTVNVDSGPIAAKSKPNKRDDDFEVEEIEEEASTEVVLRTPDDRHRAEIEYRRAQEGLQAKVKEIKLLEASPPTSSVPADQSAGATPMVPYQGQYQHSAGQLIGFDPSQYPSHHHDLRYQHPSQLQVQHYQTQLSGYATQYSSQVQQQHYANPYPHQHTEQYPNLLPASSDGYHGSWDPRAELYDRPGVAGLLPPPEAPDRTDGKGKPEKGEKGDQNNLRREHKDQREHGRRGGKEKKQKRYK</sequence>
<evidence type="ECO:0000313" key="2">
    <source>
        <dbReference type="EMBL" id="KAK3395872.1"/>
    </source>
</evidence>
<organism evidence="2 3">
    <name type="scientific">Sordaria brevicollis</name>
    <dbReference type="NCBI Taxonomy" id="83679"/>
    <lineage>
        <taxon>Eukaryota</taxon>
        <taxon>Fungi</taxon>
        <taxon>Dikarya</taxon>
        <taxon>Ascomycota</taxon>
        <taxon>Pezizomycotina</taxon>
        <taxon>Sordariomycetes</taxon>
        <taxon>Sordariomycetidae</taxon>
        <taxon>Sordariales</taxon>
        <taxon>Sordariaceae</taxon>
        <taxon>Sordaria</taxon>
    </lineage>
</organism>
<evidence type="ECO:0000313" key="3">
    <source>
        <dbReference type="Proteomes" id="UP001281003"/>
    </source>
</evidence>
<gene>
    <name evidence="2" type="ORF">B0T20DRAFT_395728</name>
</gene>
<comment type="caution">
    <text evidence="2">The sequence shown here is derived from an EMBL/GenBank/DDBJ whole genome shotgun (WGS) entry which is preliminary data.</text>
</comment>
<dbReference type="EMBL" id="JAUTDP010000010">
    <property type="protein sequence ID" value="KAK3395872.1"/>
    <property type="molecule type" value="Genomic_DNA"/>
</dbReference>
<name>A0AAE0U9L0_SORBR</name>
<proteinExistence type="predicted"/>
<reference evidence="2" key="2">
    <citation type="submission" date="2023-07" db="EMBL/GenBank/DDBJ databases">
        <authorList>
            <consortium name="Lawrence Berkeley National Laboratory"/>
            <person name="Haridas S."/>
            <person name="Hensen N."/>
            <person name="Bonometti L."/>
            <person name="Westerberg I."/>
            <person name="Brannstrom I.O."/>
            <person name="Guillou S."/>
            <person name="Cros-Aarteil S."/>
            <person name="Calhoun S."/>
            <person name="Kuo A."/>
            <person name="Mondo S."/>
            <person name="Pangilinan J."/>
            <person name="Riley R."/>
            <person name="LaButti K."/>
            <person name="Andreopoulos B."/>
            <person name="Lipzen A."/>
            <person name="Chen C."/>
            <person name="Yanf M."/>
            <person name="Daum C."/>
            <person name="Ng V."/>
            <person name="Clum A."/>
            <person name="Steindorff A."/>
            <person name="Ohm R."/>
            <person name="Martin F."/>
            <person name="Silar P."/>
            <person name="Natvig D."/>
            <person name="Lalanne C."/>
            <person name="Gautier V."/>
            <person name="Ament-velasquez S.L."/>
            <person name="Kruys A."/>
            <person name="Hutchinson M.I."/>
            <person name="Powell A.J."/>
            <person name="Barry K."/>
            <person name="Miller A.N."/>
            <person name="Grigoriev I.V."/>
            <person name="Debuchy R."/>
            <person name="Gladieux P."/>
            <person name="Thoren M.H."/>
            <person name="Johannesson H."/>
        </authorList>
    </citation>
    <scope>NUCLEOTIDE SEQUENCE</scope>
    <source>
        <strain evidence="2">FGSC 1904</strain>
    </source>
</reference>
<evidence type="ECO:0000256" key="1">
    <source>
        <dbReference type="SAM" id="MobiDB-lite"/>
    </source>
</evidence>
<feature type="compositionally biased region" description="Basic and acidic residues" evidence="1">
    <location>
        <begin position="265"/>
        <end position="300"/>
    </location>
</feature>
<feature type="compositionally biased region" description="Basic residues" evidence="1">
    <location>
        <begin position="301"/>
        <end position="310"/>
    </location>
</feature>
<protein>
    <submittedName>
        <fullName evidence="2">Uncharacterized protein</fullName>
    </submittedName>
</protein>
<keyword evidence="3" id="KW-1185">Reference proteome</keyword>